<dbReference type="Pfam" id="PF04679">
    <property type="entry name" value="DNA_ligase_A_C"/>
    <property type="match status" value="1"/>
</dbReference>
<dbReference type="InterPro" id="IPR012309">
    <property type="entry name" value="DNA_ligase_ATP-dep_C"/>
</dbReference>
<accession>X1JQC2</accession>
<dbReference type="SUPFAM" id="SSF50249">
    <property type="entry name" value="Nucleic acid-binding proteins"/>
    <property type="match status" value="1"/>
</dbReference>
<proteinExistence type="predicted"/>
<dbReference type="GO" id="GO:0003910">
    <property type="term" value="F:DNA ligase (ATP) activity"/>
    <property type="evidence" value="ECO:0007669"/>
    <property type="project" value="InterPro"/>
</dbReference>
<dbReference type="InterPro" id="IPR012340">
    <property type="entry name" value="NA-bd_OB-fold"/>
</dbReference>
<feature type="domain" description="DNA ligase ATP-dependent C-terminal" evidence="1">
    <location>
        <begin position="3"/>
        <end position="77"/>
    </location>
</feature>
<feature type="non-terminal residue" evidence="2">
    <location>
        <position position="1"/>
    </location>
</feature>
<dbReference type="AlphaFoldDB" id="X1JQC2"/>
<gene>
    <name evidence="2" type="ORF">S03H2_49382</name>
</gene>
<comment type="caution">
    <text evidence="2">The sequence shown here is derived from an EMBL/GenBank/DDBJ whole genome shotgun (WGS) entry which is preliminary data.</text>
</comment>
<dbReference type="GO" id="GO:0006310">
    <property type="term" value="P:DNA recombination"/>
    <property type="evidence" value="ECO:0007669"/>
    <property type="project" value="InterPro"/>
</dbReference>
<reference evidence="2" key="1">
    <citation type="journal article" date="2014" name="Front. Microbiol.">
        <title>High frequency of phylogenetically diverse reductive dehalogenase-homologous genes in deep subseafloor sedimentary metagenomes.</title>
        <authorList>
            <person name="Kawai M."/>
            <person name="Futagami T."/>
            <person name="Toyoda A."/>
            <person name="Takaki Y."/>
            <person name="Nishi S."/>
            <person name="Hori S."/>
            <person name="Arai W."/>
            <person name="Tsubouchi T."/>
            <person name="Morono Y."/>
            <person name="Uchiyama I."/>
            <person name="Ito T."/>
            <person name="Fujiyama A."/>
            <person name="Inagaki F."/>
            <person name="Takami H."/>
        </authorList>
    </citation>
    <scope>NUCLEOTIDE SEQUENCE</scope>
    <source>
        <strain evidence="2">Expedition CK06-06</strain>
    </source>
</reference>
<evidence type="ECO:0000259" key="1">
    <source>
        <dbReference type="Pfam" id="PF04679"/>
    </source>
</evidence>
<evidence type="ECO:0000313" key="2">
    <source>
        <dbReference type="EMBL" id="GAH71983.1"/>
    </source>
</evidence>
<organism evidence="2">
    <name type="scientific">marine sediment metagenome</name>
    <dbReference type="NCBI Taxonomy" id="412755"/>
    <lineage>
        <taxon>unclassified sequences</taxon>
        <taxon>metagenomes</taxon>
        <taxon>ecological metagenomes</taxon>
    </lineage>
</organism>
<dbReference type="Gene3D" id="2.40.50.140">
    <property type="entry name" value="Nucleic acid-binding proteins"/>
    <property type="match status" value="1"/>
</dbReference>
<protein>
    <recommendedName>
        <fullName evidence="1">DNA ligase ATP-dependent C-terminal domain-containing protein</fullName>
    </recommendedName>
</protein>
<name>X1JQC2_9ZZZZ</name>
<sequence length="111" mass="12288">SSDYLVYCGKVGTGFNNSEVKRIFGMLQEAEVDTGLVTAKDSKGKAIRFTPVDLPLEVTVKFQETTKYGVFRIPSMVKENGVNQIHYDSNTIKAKPGQTDLKTLLEGLSRK</sequence>
<dbReference type="GO" id="GO:0006281">
    <property type="term" value="P:DNA repair"/>
    <property type="evidence" value="ECO:0007669"/>
    <property type="project" value="InterPro"/>
</dbReference>
<dbReference type="EMBL" id="BARU01031201">
    <property type="protein sequence ID" value="GAH71983.1"/>
    <property type="molecule type" value="Genomic_DNA"/>
</dbReference>